<accession>A0A0E9QLM3</accession>
<sequence length="45" mass="5048">MHFPDSFLKQAHIQAKGRTEKITLSWSIDREALTHRAVVQGGSAK</sequence>
<evidence type="ECO:0000313" key="1">
    <source>
        <dbReference type="EMBL" id="JAH16963.1"/>
    </source>
</evidence>
<proteinExistence type="predicted"/>
<dbReference type="EMBL" id="GBXM01091614">
    <property type="protein sequence ID" value="JAH16963.1"/>
    <property type="molecule type" value="Transcribed_RNA"/>
</dbReference>
<reference evidence="1" key="1">
    <citation type="submission" date="2014-11" db="EMBL/GenBank/DDBJ databases">
        <authorList>
            <person name="Amaro Gonzalez C."/>
        </authorList>
    </citation>
    <scope>NUCLEOTIDE SEQUENCE</scope>
</reference>
<reference evidence="1" key="2">
    <citation type="journal article" date="2015" name="Fish Shellfish Immunol.">
        <title>Early steps in the European eel (Anguilla anguilla)-Vibrio vulnificus interaction in the gills: Role of the RtxA13 toxin.</title>
        <authorList>
            <person name="Callol A."/>
            <person name="Pajuelo D."/>
            <person name="Ebbesson L."/>
            <person name="Teles M."/>
            <person name="MacKenzie S."/>
            <person name="Amaro C."/>
        </authorList>
    </citation>
    <scope>NUCLEOTIDE SEQUENCE</scope>
</reference>
<name>A0A0E9QLM3_ANGAN</name>
<organism evidence="1">
    <name type="scientific">Anguilla anguilla</name>
    <name type="common">European freshwater eel</name>
    <name type="synonym">Muraena anguilla</name>
    <dbReference type="NCBI Taxonomy" id="7936"/>
    <lineage>
        <taxon>Eukaryota</taxon>
        <taxon>Metazoa</taxon>
        <taxon>Chordata</taxon>
        <taxon>Craniata</taxon>
        <taxon>Vertebrata</taxon>
        <taxon>Euteleostomi</taxon>
        <taxon>Actinopterygii</taxon>
        <taxon>Neopterygii</taxon>
        <taxon>Teleostei</taxon>
        <taxon>Anguilliformes</taxon>
        <taxon>Anguillidae</taxon>
        <taxon>Anguilla</taxon>
    </lineage>
</organism>
<dbReference type="AlphaFoldDB" id="A0A0E9QLM3"/>
<protein>
    <submittedName>
        <fullName evidence="1">Uncharacterized protein</fullName>
    </submittedName>
</protein>